<evidence type="ECO:0000256" key="5">
    <source>
        <dbReference type="ARBA" id="ARBA00022982"/>
    </source>
</evidence>
<dbReference type="NCBIfam" id="TIGR01947">
    <property type="entry name" value="rnfG"/>
    <property type="match status" value="1"/>
</dbReference>
<dbReference type="Pfam" id="PF04205">
    <property type="entry name" value="FMN_bind"/>
    <property type="match status" value="1"/>
</dbReference>
<keyword evidence="6" id="KW-0812">Transmembrane</keyword>
<keyword evidence="6" id="KW-0472">Membrane</keyword>
<keyword evidence="9" id="KW-1185">Reference proteome</keyword>
<keyword evidence="1 6" id="KW-0813">Transport</keyword>
<keyword evidence="6" id="KW-1133">Transmembrane helix</keyword>
<dbReference type="EC" id="7.-.-.-" evidence="6"/>
<reference evidence="8 9" key="1">
    <citation type="submission" date="2018-06" db="EMBL/GenBank/DDBJ databases">
        <authorList>
            <consortium name="Pathogen Informatics"/>
            <person name="Doyle S."/>
        </authorList>
    </citation>
    <scope>NUCLEOTIDE SEQUENCE [LARGE SCALE GENOMIC DNA]</scope>
    <source>
        <strain evidence="8 9">NCTC10717</strain>
    </source>
</reference>
<evidence type="ECO:0000259" key="7">
    <source>
        <dbReference type="SMART" id="SM00900"/>
    </source>
</evidence>
<dbReference type="GO" id="GO:0010181">
    <property type="term" value="F:FMN binding"/>
    <property type="evidence" value="ECO:0007669"/>
    <property type="project" value="InterPro"/>
</dbReference>
<evidence type="ECO:0000313" key="8">
    <source>
        <dbReference type="EMBL" id="SUO97825.1"/>
    </source>
</evidence>
<dbReference type="SMART" id="SM00900">
    <property type="entry name" value="FMN_bind"/>
    <property type="match status" value="1"/>
</dbReference>
<gene>
    <name evidence="6" type="primary">rnfG</name>
    <name evidence="8" type="ORF">NCTC10717_01639</name>
</gene>
<feature type="domain" description="FMN-binding" evidence="7">
    <location>
        <begin position="99"/>
        <end position="189"/>
    </location>
</feature>
<comment type="function">
    <text evidence="6">Part of a membrane-bound complex that couples electron transfer with translocation of ions across the membrane.</text>
</comment>
<comment type="subunit">
    <text evidence="6">The complex is composed of six subunits: RnfA, RnfB, RnfC, RnfD, RnfE and RnfG.</text>
</comment>
<dbReference type="PANTHER" id="PTHR36118:SF1">
    <property type="entry name" value="ION-TRANSLOCATING OXIDOREDUCTASE COMPLEX SUBUNIT G"/>
    <property type="match status" value="1"/>
</dbReference>
<dbReference type="PIRSF" id="PIRSF006091">
    <property type="entry name" value="E_trnsport_RnfG"/>
    <property type="match status" value="1"/>
</dbReference>
<dbReference type="GO" id="GO:0022900">
    <property type="term" value="P:electron transport chain"/>
    <property type="evidence" value="ECO:0007669"/>
    <property type="project" value="UniProtKB-UniRule"/>
</dbReference>
<comment type="similarity">
    <text evidence="6">Belongs to the RnfG family.</text>
</comment>
<proteinExistence type="inferred from homology"/>
<keyword evidence="6" id="KW-1003">Cell membrane</keyword>
<dbReference type="Proteomes" id="UP000254575">
    <property type="component" value="Unassembled WGS sequence"/>
</dbReference>
<evidence type="ECO:0000313" key="9">
    <source>
        <dbReference type="Proteomes" id="UP000254575"/>
    </source>
</evidence>
<evidence type="ECO:0000256" key="2">
    <source>
        <dbReference type="ARBA" id="ARBA00022553"/>
    </source>
</evidence>
<dbReference type="PANTHER" id="PTHR36118">
    <property type="entry name" value="ION-TRANSLOCATING OXIDOREDUCTASE COMPLEX SUBUNIT G"/>
    <property type="match status" value="1"/>
</dbReference>
<dbReference type="EMBL" id="UHIA01000004">
    <property type="protein sequence ID" value="SUO97825.1"/>
    <property type="molecule type" value="Genomic_DNA"/>
</dbReference>
<evidence type="ECO:0000256" key="1">
    <source>
        <dbReference type="ARBA" id="ARBA00022448"/>
    </source>
</evidence>
<dbReference type="OrthoDB" id="9784165at2"/>
<comment type="subcellular location">
    <subcellularLocation>
        <location evidence="6">Cell inner membrane</location>
        <topology evidence="6">Single-pass membrane protein</topology>
    </subcellularLocation>
</comment>
<feature type="modified residue" description="FMN phosphoryl threonine" evidence="6">
    <location>
        <position position="172"/>
    </location>
</feature>
<keyword evidence="6" id="KW-0997">Cell inner membrane</keyword>
<accession>A0A380MZ44</accession>
<evidence type="ECO:0000256" key="6">
    <source>
        <dbReference type="HAMAP-Rule" id="MF_00479"/>
    </source>
</evidence>
<keyword evidence="4 6" id="KW-0288">FMN</keyword>
<dbReference type="GO" id="GO:0009055">
    <property type="term" value="F:electron transfer activity"/>
    <property type="evidence" value="ECO:0007669"/>
    <property type="project" value="InterPro"/>
</dbReference>
<dbReference type="InterPro" id="IPR010209">
    <property type="entry name" value="Ion_transpt_RnfG/RsxG"/>
</dbReference>
<name>A0A380MZ44_9GAMM</name>
<keyword evidence="5 6" id="KW-0249">Electron transport</keyword>
<sequence length="199" mass="22180">MLLLNTDSRRAMFRLSSFAAVCISLLSLAYLTFSGRIAAQKEQHLLGTFAEIYTAQPLNADLLHNVQSLNLGGIPVTLYQAKDGERLLANFISTYTLKGYNGYIGVLIGIAPDNRQLLGVRVLNHKETPGLGDKIERRVSAWIEDFRGHSLQSRRFQVKKDGGDFDAFTGATITPRAVTELVGKTLQDWQDHQENHHGR</sequence>
<comment type="cofactor">
    <cofactor evidence="6">
        <name>FMN</name>
        <dbReference type="ChEBI" id="CHEBI:58210"/>
    </cofactor>
</comment>
<dbReference type="HAMAP" id="MF_00479">
    <property type="entry name" value="RsxG_RnfG"/>
    <property type="match status" value="1"/>
</dbReference>
<dbReference type="AlphaFoldDB" id="A0A380MZ44"/>
<dbReference type="GO" id="GO:0005886">
    <property type="term" value="C:plasma membrane"/>
    <property type="evidence" value="ECO:0007669"/>
    <property type="project" value="UniProtKB-SubCell"/>
</dbReference>
<evidence type="ECO:0000256" key="3">
    <source>
        <dbReference type="ARBA" id="ARBA00022630"/>
    </source>
</evidence>
<keyword evidence="3 6" id="KW-0285">Flavoprotein</keyword>
<dbReference type="RefSeq" id="WP_115218793.1">
    <property type="nucleotide sequence ID" value="NZ_UHIA01000004.1"/>
</dbReference>
<organism evidence="8 9">
    <name type="scientific">Suttonella indologenes</name>
    <dbReference type="NCBI Taxonomy" id="13276"/>
    <lineage>
        <taxon>Bacteria</taxon>
        <taxon>Pseudomonadati</taxon>
        <taxon>Pseudomonadota</taxon>
        <taxon>Gammaproteobacteria</taxon>
        <taxon>Cardiobacteriales</taxon>
        <taxon>Cardiobacteriaceae</taxon>
        <taxon>Suttonella</taxon>
    </lineage>
</organism>
<dbReference type="InterPro" id="IPR007329">
    <property type="entry name" value="FMN-bd"/>
</dbReference>
<keyword evidence="2 6" id="KW-0597">Phosphoprotein</keyword>
<evidence type="ECO:0000256" key="4">
    <source>
        <dbReference type="ARBA" id="ARBA00022643"/>
    </source>
</evidence>
<keyword evidence="6" id="KW-1278">Translocase</keyword>
<protein>
    <recommendedName>
        <fullName evidence="6">Ion-translocating oxidoreductase complex subunit G</fullName>
        <ecNumber evidence="6">7.-.-.-</ecNumber>
    </recommendedName>
    <alternativeName>
        <fullName evidence="6">Rnf electron transport complex subunit G</fullName>
    </alternativeName>
</protein>